<protein>
    <submittedName>
        <fullName evidence="2">13703_t:CDS:1</fullName>
    </submittedName>
</protein>
<comment type="caution">
    <text evidence="2">The sequence shown here is derived from an EMBL/GenBank/DDBJ whole genome shotgun (WGS) entry which is preliminary data.</text>
</comment>
<dbReference type="OrthoDB" id="2409698at2759"/>
<reference evidence="2" key="1">
    <citation type="submission" date="2021-06" db="EMBL/GenBank/DDBJ databases">
        <authorList>
            <person name="Kallberg Y."/>
            <person name="Tangrot J."/>
            <person name="Rosling A."/>
        </authorList>
    </citation>
    <scope>NUCLEOTIDE SEQUENCE</scope>
    <source>
        <strain evidence="2">MA453B</strain>
    </source>
</reference>
<keyword evidence="3" id="KW-1185">Reference proteome</keyword>
<sequence length="243" mass="28695">MSESIFQFHENNMYTAEKMKAHIEFEDEFEKIQSRHGDEYKELENKYDYERKELKRRYDNEREKLKNRHYQEIKKLISNRLRRQNRQSSRRQGTKRLVSRPSKYPTPSNPSGKQKDINLSPTTKQPSQHLSYNTCTPSGPSRKPTNESPSQHLSCYSSSETNLNLEEWPNDGSYDCTLSTRDPPVFNEMRYPGNSPFGYLIHTYNHENSTLIRDDQKNITRSQYSNIDMTNANDGSYLDRMGN</sequence>
<feature type="compositionally biased region" description="Polar residues" evidence="1">
    <location>
        <begin position="146"/>
        <end position="156"/>
    </location>
</feature>
<organism evidence="2 3">
    <name type="scientific">Dentiscutata erythropus</name>
    <dbReference type="NCBI Taxonomy" id="1348616"/>
    <lineage>
        <taxon>Eukaryota</taxon>
        <taxon>Fungi</taxon>
        <taxon>Fungi incertae sedis</taxon>
        <taxon>Mucoromycota</taxon>
        <taxon>Glomeromycotina</taxon>
        <taxon>Glomeromycetes</taxon>
        <taxon>Diversisporales</taxon>
        <taxon>Gigasporaceae</taxon>
        <taxon>Dentiscutata</taxon>
    </lineage>
</organism>
<feature type="compositionally biased region" description="Basic residues" evidence="1">
    <location>
        <begin position="80"/>
        <end position="98"/>
    </location>
</feature>
<feature type="region of interest" description="Disordered" evidence="1">
    <location>
        <begin position="78"/>
        <end position="156"/>
    </location>
</feature>
<dbReference type="AlphaFoldDB" id="A0A9N9I4G7"/>
<evidence type="ECO:0000313" key="2">
    <source>
        <dbReference type="EMBL" id="CAG8719664.1"/>
    </source>
</evidence>
<proteinExistence type="predicted"/>
<dbReference type="Proteomes" id="UP000789405">
    <property type="component" value="Unassembled WGS sequence"/>
</dbReference>
<name>A0A9N9I4G7_9GLOM</name>
<gene>
    <name evidence="2" type="ORF">DERYTH_LOCUS14223</name>
</gene>
<evidence type="ECO:0000313" key="3">
    <source>
        <dbReference type="Proteomes" id="UP000789405"/>
    </source>
</evidence>
<accession>A0A9N9I4G7</accession>
<dbReference type="EMBL" id="CAJVPY010010537">
    <property type="protein sequence ID" value="CAG8719664.1"/>
    <property type="molecule type" value="Genomic_DNA"/>
</dbReference>
<evidence type="ECO:0000256" key="1">
    <source>
        <dbReference type="SAM" id="MobiDB-lite"/>
    </source>
</evidence>
<feature type="compositionally biased region" description="Polar residues" evidence="1">
    <location>
        <begin position="105"/>
        <end position="139"/>
    </location>
</feature>